<protein>
    <submittedName>
        <fullName evidence="1">Uncharacterized protein</fullName>
    </submittedName>
</protein>
<reference evidence="1" key="1">
    <citation type="submission" date="2018-11" db="EMBL/GenBank/DDBJ databases">
        <authorList>
            <consortium name="Genoscope - CEA"/>
            <person name="William W."/>
        </authorList>
    </citation>
    <scope>NUCLEOTIDE SEQUENCE</scope>
</reference>
<proteinExistence type="predicted"/>
<sequence>MKTWIFDSGTAVHMKRRTKLMLSKRLREKMKTMMKKKVKRKRLMTMLSKKVRKRRKISSLMSKTRKTVRVRWWNLRLKAKTIKR</sequence>
<dbReference type="EMBL" id="LR031568">
    <property type="protein sequence ID" value="VDC60187.1"/>
    <property type="molecule type" value="Genomic_DNA"/>
</dbReference>
<gene>
    <name evidence="1" type="ORF">BRAA09T37798Z</name>
</gene>
<name>A0A3P5XYQ0_BRACM</name>
<dbReference type="AlphaFoldDB" id="A0A3P5XYQ0"/>
<organism evidence="1">
    <name type="scientific">Brassica campestris</name>
    <name type="common">Field mustard</name>
    <dbReference type="NCBI Taxonomy" id="3711"/>
    <lineage>
        <taxon>Eukaryota</taxon>
        <taxon>Viridiplantae</taxon>
        <taxon>Streptophyta</taxon>
        <taxon>Embryophyta</taxon>
        <taxon>Tracheophyta</taxon>
        <taxon>Spermatophyta</taxon>
        <taxon>Magnoliopsida</taxon>
        <taxon>eudicotyledons</taxon>
        <taxon>Gunneridae</taxon>
        <taxon>Pentapetalae</taxon>
        <taxon>rosids</taxon>
        <taxon>malvids</taxon>
        <taxon>Brassicales</taxon>
        <taxon>Brassicaceae</taxon>
        <taxon>Brassiceae</taxon>
        <taxon>Brassica</taxon>
    </lineage>
</organism>
<evidence type="ECO:0000313" key="1">
    <source>
        <dbReference type="EMBL" id="VDC60187.1"/>
    </source>
</evidence>
<accession>A0A3P5XYQ0</accession>